<feature type="transmembrane region" description="Helical" evidence="1">
    <location>
        <begin position="134"/>
        <end position="152"/>
    </location>
</feature>
<feature type="transmembrane region" description="Helical" evidence="1">
    <location>
        <begin position="506"/>
        <end position="523"/>
    </location>
</feature>
<feature type="transmembrane region" description="Helical" evidence="1">
    <location>
        <begin position="223"/>
        <end position="246"/>
    </location>
</feature>
<evidence type="ECO:0000313" key="3">
    <source>
        <dbReference type="Proteomes" id="UP000231246"/>
    </source>
</evidence>
<feature type="transmembrane region" description="Helical" evidence="1">
    <location>
        <begin position="734"/>
        <end position="754"/>
    </location>
</feature>
<organism evidence="2 3">
    <name type="scientific">Candidatus Roizmanbacteria bacterium CG22_combo_CG10-13_8_21_14_all_38_20</name>
    <dbReference type="NCBI Taxonomy" id="1974862"/>
    <lineage>
        <taxon>Bacteria</taxon>
        <taxon>Candidatus Roizmaniibacteriota</taxon>
    </lineage>
</organism>
<feature type="transmembrane region" description="Helical" evidence="1">
    <location>
        <begin position="447"/>
        <end position="468"/>
    </location>
</feature>
<dbReference type="PANTHER" id="PTHR37422">
    <property type="entry name" value="TEICHURONIC ACID BIOSYNTHESIS PROTEIN TUAE"/>
    <property type="match status" value="1"/>
</dbReference>
<feature type="transmembrane region" description="Helical" evidence="1">
    <location>
        <begin position="838"/>
        <end position="857"/>
    </location>
</feature>
<feature type="transmembrane region" description="Helical" evidence="1">
    <location>
        <begin position="695"/>
        <end position="714"/>
    </location>
</feature>
<keyword evidence="1" id="KW-0472">Membrane</keyword>
<dbReference type="AlphaFoldDB" id="A0A2H0BW55"/>
<feature type="transmembrane region" description="Helical" evidence="1">
    <location>
        <begin position="891"/>
        <end position="910"/>
    </location>
</feature>
<feature type="transmembrane region" description="Helical" evidence="1">
    <location>
        <begin position="665"/>
        <end position="686"/>
    </location>
</feature>
<dbReference type="InterPro" id="IPR051533">
    <property type="entry name" value="WaaL-like"/>
</dbReference>
<protein>
    <recommendedName>
        <fullName evidence="4">Glycosyltransferase RgtA/B/C/D-like domain-containing protein</fullName>
    </recommendedName>
</protein>
<reference evidence="2 3" key="1">
    <citation type="submission" date="2017-09" db="EMBL/GenBank/DDBJ databases">
        <title>Depth-based differentiation of microbial function through sediment-hosted aquifers and enrichment of novel symbionts in the deep terrestrial subsurface.</title>
        <authorList>
            <person name="Probst A.J."/>
            <person name="Ladd B."/>
            <person name="Jarett J.K."/>
            <person name="Geller-Mcgrath D.E."/>
            <person name="Sieber C.M."/>
            <person name="Emerson J.B."/>
            <person name="Anantharaman K."/>
            <person name="Thomas B.C."/>
            <person name="Malmstrom R."/>
            <person name="Stieglmeier M."/>
            <person name="Klingl A."/>
            <person name="Woyke T."/>
            <person name="Ryan C.M."/>
            <person name="Banfield J.F."/>
        </authorList>
    </citation>
    <scope>NUCLEOTIDE SEQUENCE [LARGE SCALE GENOMIC DNA]</scope>
    <source>
        <strain evidence="2">CG22_combo_CG10-13_8_21_14_all_38_20</strain>
    </source>
</reference>
<dbReference type="PANTHER" id="PTHR37422:SF13">
    <property type="entry name" value="LIPOPOLYSACCHARIDE BIOSYNTHESIS PROTEIN PA4999-RELATED"/>
    <property type="match status" value="1"/>
</dbReference>
<feature type="transmembrane region" description="Helical" evidence="1">
    <location>
        <begin position="48"/>
        <end position="64"/>
    </location>
</feature>
<keyword evidence="1" id="KW-0812">Transmembrane</keyword>
<dbReference type="EMBL" id="PCTA01000010">
    <property type="protein sequence ID" value="PIP61913.1"/>
    <property type="molecule type" value="Genomic_DNA"/>
</dbReference>
<comment type="caution">
    <text evidence="2">The sequence shown here is derived from an EMBL/GenBank/DDBJ whole genome shotgun (WGS) entry which is preliminary data.</text>
</comment>
<keyword evidence="1" id="KW-1133">Transmembrane helix</keyword>
<evidence type="ECO:0008006" key="4">
    <source>
        <dbReference type="Google" id="ProtNLM"/>
    </source>
</evidence>
<feature type="transmembrane region" description="Helical" evidence="1">
    <location>
        <begin position="616"/>
        <end position="636"/>
    </location>
</feature>
<feature type="transmembrane region" description="Helical" evidence="1">
    <location>
        <begin position="12"/>
        <end position="28"/>
    </location>
</feature>
<proteinExistence type="predicted"/>
<evidence type="ECO:0000313" key="2">
    <source>
        <dbReference type="EMBL" id="PIP61913.1"/>
    </source>
</evidence>
<feature type="transmembrane region" description="Helical" evidence="1">
    <location>
        <begin position="766"/>
        <end position="787"/>
    </location>
</feature>
<feature type="transmembrane region" description="Helical" evidence="1">
    <location>
        <begin position="193"/>
        <end position="211"/>
    </location>
</feature>
<sequence length="1028" mass="115901">MMKKWLNWLDDNILKVVVVFLIAFIPLYPKFPLLDLKNTWVYIRWDDIVIALSSLIFGIQVLRWKVTLKTPLTKPIALYWIAGLLTTIYALFFILGSLPHVFPNLSVLHYLRRIEYMVVFFIAFNSIKSKSDVKLYLITLCLTVFAIIIYAVGQRFAGFPAVITMNEEFAKGKLLYLPPTARITATFAGHYDLAAYMVLVIPVILAAIFSVKRISLKIGLTLLSTFSYIVLLFTESRVSIAAYFLAVSSTMIFMRKKLLLIPILIISFVLMNNLSGSSERLYKTFRIRDVAFNMETGQPIAAVEDIDKETGIAIAESQEVTKERLPVGSGFIGLPGGGGSGGGGNSAGSGLLSRYEPSERIEVRQLTYKTYATQELAATGGAKLATVSGRFLIRKALVYDISFTTRFQGEWPRAMDAFRRNPILGSGFSTISLATDNDYYRMLGETGILGTLTFLGVFFAAGVVIMRSYKKVDHKLSRNFALGIAGGIIGLAFNALLIDVFEASKIAYTLWILMGLGLGALVVSYKGKFNYLKELIRLIISKPVLIVGLLTIGLVSFLPFLKNYFTGDDFTWLRWAAEDGFEDSLAYFLYADGFFYRPLQKLLYLVMFNVFWLQPMGYHFVSLVVHLTATVGVYLLSDQLIKNRRLALVPAFIFLFLASNSESIFWASSLGNMLAVMTMVWSTYLYSQARLHNKIFLGVLVFVLNIIAMLAYEGGITAPLLLVLWELIYGSRKIWRLIPNLLLMPAYVVARYFASAHGLAGDYNYNWLKLPVNVVGNALAYLVMFVTGPRWAGDWFNSLRYLLNSEVKTMIAVTVLVAMSGLIFITVMIRRRQYVPKLLLFGIGYSIIALMPFLGLGNVSIRYSYLAAPGFAIVYIYVLKMAYDQLRKVNFLLAIIVTSFIFIATLSFNYRQLGESNRDWVQAGEIVQNTLLSLKNKYFPFASKGRFYFVDRPIRYGTAWVFPVGLADAFWHSWQDPRLEIHEVSSIGEGFRLADTAGNSYVFIFRDGKIELVKHEIVKFEKEFVIVE</sequence>
<feature type="transmembrane region" description="Helical" evidence="1">
    <location>
        <begin position="544"/>
        <end position="565"/>
    </location>
</feature>
<evidence type="ECO:0000256" key="1">
    <source>
        <dbReference type="SAM" id="Phobius"/>
    </source>
</evidence>
<feature type="transmembrane region" description="Helical" evidence="1">
    <location>
        <begin position="863"/>
        <end position="879"/>
    </location>
</feature>
<feature type="transmembrane region" description="Helical" evidence="1">
    <location>
        <begin position="258"/>
        <end position="276"/>
    </location>
</feature>
<accession>A0A2H0BW55</accession>
<name>A0A2H0BW55_9BACT</name>
<feature type="transmembrane region" description="Helical" evidence="1">
    <location>
        <begin position="480"/>
        <end position="500"/>
    </location>
</feature>
<gene>
    <name evidence="2" type="ORF">COW99_01670</name>
</gene>
<dbReference type="Proteomes" id="UP000231246">
    <property type="component" value="Unassembled WGS sequence"/>
</dbReference>
<feature type="transmembrane region" description="Helical" evidence="1">
    <location>
        <begin position="76"/>
        <end position="98"/>
    </location>
</feature>
<feature type="transmembrane region" description="Helical" evidence="1">
    <location>
        <begin position="807"/>
        <end position="829"/>
    </location>
</feature>